<evidence type="ECO:0000313" key="1">
    <source>
        <dbReference type="EMBL" id="GGK95500.1"/>
    </source>
</evidence>
<protein>
    <submittedName>
        <fullName evidence="1">Uncharacterized protein</fullName>
    </submittedName>
</protein>
<sequence length="69" mass="7537">MSTQTVDVPPEARQFQQVADLESPWAAVWAIQEERQGTLASKRATVGHPVVAAQLTDLKIRPAQQSTPV</sequence>
<accession>A0ABQ2FG92</accession>
<dbReference type="RefSeq" id="WP_229784526.1">
    <property type="nucleotide sequence ID" value="NZ_BMPE01000002.1"/>
</dbReference>
<organism evidence="1 2">
    <name type="scientific">Deinococcus radiotolerans</name>
    <dbReference type="NCBI Taxonomy" id="1309407"/>
    <lineage>
        <taxon>Bacteria</taxon>
        <taxon>Thermotogati</taxon>
        <taxon>Deinococcota</taxon>
        <taxon>Deinococci</taxon>
        <taxon>Deinococcales</taxon>
        <taxon>Deinococcaceae</taxon>
        <taxon>Deinococcus</taxon>
    </lineage>
</organism>
<dbReference type="Proteomes" id="UP000604341">
    <property type="component" value="Unassembled WGS sequence"/>
</dbReference>
<name>A0ABQ2FG92_9DEIO</name>
<comment type="caution">
    <text evidence="1">The sequence shown here is derived from an EMBL/GenBank/DDBJ whole genome shotgun (WGS) entry which is preliminary data.</text>
</comment>
<evidence type="ECO:0000313" key="2">
    <source>
        <dbReference type="Proteomes" id="UP000604341"/>
    </source>
</evidence>
<dbReference type="EMBL" id="BMPE01000002">
    <property type="protein sequence ID" value="GGK95500.1"/>
    <property type="molecule type" value="Genomic_DNA"/>
</dbReference>
<gene>
    <name evidence="1" type="ORF">GCM10010844_12490</name>
</gene>
<proteinExistence type="predicted"/>
<reference evidence="2" key="1">
    <citation type="journal article" date="2019" name="Int. J. Syst. Evol. Microbiol.">
        <title>The Global Catalogue of Microorganisms (GCM) 10K type strain sequencing project: providing services to taxonomists for standard genome sequencing and annotation.</title>
        <authorList>
            <consortium name="The Broad Institute Genomics Platform"/>
            <consortium name="The Broad Institute Genome Sequencing Center for Infectious Disease"/>
            <person name="Wu L."/>
            <person name="Ma J."/>
        </authorList>
    </citation>
    <scope>NUCLEOTIDE SEQUENCE [LARGE SCALE GENOMIC DNA]</scope>
    <source>
        <strain evidence="2">JCM 19173</strain>
    </source>
</reference>
<keyword evidence="2" id="KW-1185">Reference proteome</keyword>